<feature type="modified residue" description="4-aspartylphosphate" evidence="2">
    <location>
        <position position="53"/>
    </location>
</feature>
<evidence type="ECO:0000259" key="4">
    <source>
        <dbReference type="PROSITE" id="PS50110"/>
    </source>
</evidence>
<dbReference type="InterPro" id="IPR001789">
    <property type="entry name" value="Sig_transdc_resp-reg_receiver"/>
</dbReference>
<dbReference type="PANTHER" id="PTHR44591">
    <property type="entry name" value="STRESS RESPONSE REGULATOR PROTEIN 1"/>
    <property type="match status" value="1"/>
</dbReference>
<evidence type="ECO:0000256" key="1">
    <source>
        <dbReference type="ARBA" id="ARBA00022553"/>
    </source>
</evidence>
<dbReference type="PROSITE" id="PS50110">
    <property type="entry name" value="RESPONSE_REGULATORY"/>
    <property type="match status" value="1"/>
</dbReference>
<dbReference type="Gene3D" id="3.40.50.2300">
    <property type="match status" value="1"/>
</dbReference>
<evidence type="ECO:0000313" key="5">
    <source>
        <dbReference type="EMBL" id="OGG03560.1"/>
    </source>
</evidence>
<dbReference type="AlphaFoldDB" id="A0A1F5YTM9"/>
<proteinExistence type="predicted"/>
<dbReference type="SUPFAM" id="SSF52172">
    <property type="entry name" value="CheY-like"/>
    <property type="match status" value="1"/>
</dbReference>
<dbReference type="GO" id="GO:0000160">
    <property type="term" value="P:phosphorelay signal transduction system"/>
    <property type="evidence" value="ECO:0007669"/>
    <property type="project" value="InterPro"/>
</dbReference>
<sequence length="269" mass="28700">MKTILIVEDDFHIQDIYRLAFLKTGKYTIETASDGQEALVKLRAHVYDLILLDVMLPKVTGIDVLRAMRSPSSTTRETPIILITNLGQEDIIKEAFKIGADGYLIKAQFTPMDVVAEVNAFFEQMDQMKQGASQTENLAPTNLPIPEQQGADANIIPQQTVATSASTVLPSSTISPAIPPAETGLPTIAPTNPQSTPAAMQSTPITADPVPSPSIPETTPNLSPSQPSQTPAESLIPTTPSPQEGTIDNTTPTPSNSSETSVDPNRGQS</sequence>
<feature type="compositionally biased region" description="Low complexity" evidence="3">
    <location>
        <begin position="249"/>
        <end position="261"/>
    </location>
</feature>
<dbReference type="InterPro" id="IPR011006">
    <property type="entry name" value="CheY-like_superfamily"/>
</dbReference>
<feature type="region of interest" description="Disordered" evidence="3">
    <location>
        <begin position="167"/>
        <end position="269"/>
    </location>
</feature>
<feature type="compositionally biased region" description="Polar residues" evidence="3">
    <location>
        <begin position="215"/>
        <end position="248"/>
    </location>
</feature>
<name>A0A1F5YTM9_9BACT</name>
<reference evidence="5 6" key="1">
    <citation type="journal article" date="2016" name="Nat. Commun.">
        <title>Thousands of microbial genomes shed light on interconnected biogeochemical processes in an aquifer system.</title>
        <authorList>
            <person name="Anantharaman K."/>
            <person name="Brown C.T."/>
            <person name="Hug L.A."/>
            <person name="Sharon I."/>
            <person name="Castelle C.J."/>
            <person name="Probst A.J."/>
            <person name="Thomas B.C."/>
            <person name="Singh A."/>
            <person name="Wilkins M.J."/>
            <person name="Karaoz U."/>
            <person name="Brodie E.L."/>
            <person name="Williams K.H."/>
            <person name="Hubbard S.S."/>
            <person name="Banfield J.F."/>
        </authorList>
    </citation>
    <scope>NUCLEOTIDE SEQUENCE [LARGE SCALE GENOMIC DNA]</scope>
</reference>
<dbReference type="Pfam" id="PF00072">
    <property type="entry name" value="Response_reg"/>
    <property type="match status" value="1"/>
</dbReference>
<evidence type="ECO:0000313" key="6">
    <source>
        <dbReference type="Proteomes" id="UP000176665"/>
    </source>
</evidence>
<keyword evidence="1 2" id="KW-0597">Phosphoprotein</keyword>
<evidence type="ECO:0000256" key="2">
    <source>
        <dbReference type="PROSITE-ProRule" id="PRU00169"/>
    </source>
</evidence>
<evidence type="ECO:0000256" key="3">
    <source>
        <dbReference type="SAM" id="MobiDB-lite"/>
    </source>
</evidence>
<comment type="caution">
    <text evidence="5">The sequence shown here is derived from an EMBL/GenBank/DDBJ whole genome shotgun (WGS) entry which is preliminary data.</text>
</comment>
<accession>A0A1F5YTM9</accession>
<organism evidence="5 6">
    <name type="scientific">Candidatus Gottesmanbacteria bacterium RBG_16_37_8</name>
    <dbReference type="NCBI Taxonomy" id="1798371"/>
    <lineage>
        <taxon>Bacteria</taxon>
        <taxon>Candidatus Gottesmaniibacteriota</taxon>
    </lineage>
</organism>
<protein>
    <recommendedName>
        <fullName evidence="4">Response regulatory domain-containing protein</fullName>
    </recommendedName>
</protein>
<dbReference type="Proteomes" id="UP000176665">
    <property type="component" value="Unassembled WGS sequence"/>
</dbReference>
<gene>
    <name evidence="5" type="ORF">A2W14_03185</name>
</gene>
<feature type="domain" description="Response regulatory" evidence="4">
    <location>
        <begin position="3"/>
        <end position="121"/>
    </location>
</feature>
<dbReference type="CDD" id="cd17574">
    <property type="entry name" value="REC_OmpR"/>
    <property type="match status" value="1"/>
</dbReference>
<dbReference type="EMBL" id="MFJA01000022">
    <property type="protein sequence ID" value="OGG03560.1"/>
    <property type="molecule type" value="Genomic_DNA"/>
</dbReference>
<dbReference type="PANTHER" id="PTHR44591:SF3">
    <property type="entry name" value="RESPONSE REGULATORY DOMAIN-CONTAINING PROTEIN"/>
    <property type="match status" value="1"/>
</dbReference>
<dbReference type="InterPro" id="IPR050595">
    <property type="entry name" value="Bact_response_regulator"/>
</dbReference>
<dbReference type="STRING" id="1798371.A2W14_03185"/>
<feature type="compositionally biased region" description="Polar residues" evidence="3">
    <location>
        <begin position="189"/>
        <end position="205"/>
    </location>
</feature>
<dbReference type="SMART" id="SM00448">
    <property type="entry name" value="REC"/>
    <property type="match status" value="1"/>
</dbReference>